<dbReference type="STRING" id="56216.A0A1A6FUY6"/>
<proteinExistence type="predicted"/>
<evidence type="ECO:0000313" key="1">
    <source>
        <dbReference type="EMBL" id="OBS57768.1"/>
    </source>
</evidence>
<reference evidence="1 2" key="1">
    <citation type="submission" date="2016-06" db="EMBL/GenBank/DDBJ databases">
        <title>The Draft Genome Sequence and Annotation of the Desert Woodrat Neotoma lepida.</title>
        <authorList>
            <person name="Campbell M."/>
            <person name="Oakeson K.F."/>
            <person name="Yandell M."/>
            <person name="Halpert J.R."/>
            <person name="Dearing D."/>
        </authorList>
    </citation>
    <scope>NUCLEOTIDE SEQUENCE [LARGE SCALE GENOMIC DNA]</scope>
    <source>
        <strain evidence="1">417</strain>
        <tissue evidence="1">Liver</tissue>
    </source>
</reference>
<sequence>MEEGQPDKRNKVTISRLKAPNGLPAVSSFVSASSMAPYPTPAQVMWLDMGGNMRAAPHCPPTAVTFPHRWLSRECRQPEKVVILSRLLHSDGNFHLQQLHFGLLSQHILPVFTPTPPVVQPSCLKSWLYGFMISVLMTLQYFLSPLDSDEILWKCTPDRTKADIFRGKRTRIKTIFKLKHRTSRVHPTEPFNRSELNSDR</sequence>
<dbReference type="AlphaFoldDB" id="A0A1A6FUY6"/>
<comment type="caution">
    <text evidence="1">The sequence shown here is derived from an EMBL/GenBank/DDBJ whole genome shotgun (WGS) entry which is preliminary data.</text>
</comment>
<keyword evidence="2" id="KW-1185">Reference proteome</keyword>
<gene>
    <name evidence="1" type="ORF">A6R68_11104</name>
</gene>
<evidence type="ECO:0000313" key="2">
    <source>
        <dbReference type="Proteomes" id="UP000092124"/>
    </source>
</evidence>
<dbReference type="Proteomes" id="UP000092124">
    <property type="component" value="Unassembled WGS sequence"/>
</dbReference>
<protein>
    <submittedName>
        <fullName evidence="1">Uncharacterized protein</fullName>
    </submittedName>
</protein>
<feature type="non-terminal residue" evidence="1">
    <location>
        <position position="200"/>
    </location>
</feature>
<organism evidence="1 2">
    <name type="scientific">Neotoma lepida</name>
    <name type="common">Desert woodrat</name>
    <dbReference type="NCBI Taxonomy" id="56216"/>
    <lineage>
        <taxon>Eukaryota</taxon>
        <taxon>Metazoa</taxon>
        <taxon>Chordata</taxon>
        <taxon>Craniata</taxon>
        <taxon>Vertebrata</taxon>
        <taxon>Euteleostomi</taxon>
        <taxon>Mammalia</taxon>
        <taxon>Eutheria</taxon>
        <taxon>Euarchontoglires</taxon>
        <taxon>Glires</taxon>
        <taxon>Rodentia</taxon>
        <taxon>Myomorpha</taxon>
        <taxon>Muroidea</taxon>
        <taxon>Cricetidae</taxon>
        <taxon>Neotominae</taxon>
        <taxon>Neotoma</taxon>
    </lineage>
</organism>
<name>A0A1A6FUY6_NEOLE</name>
<dbReference type="EMBL" id="LZPO01117009">
    <property type="protein sequence ID" value="OBS57768.1"/>
    <property type="molecule type" value="Genomic_DNA"/>
</dbReference>
<accession>A0A1A6FUY6</accession>